<dbReference type="EMBL" id="JAKHMS010000007">
    <property type="protein sequence ID" value="MCZ3781413.1"/>
    <property type="molecule type" value="Genomic_DNA"/>
</dbReference>
<sequence>MSLISNYKKLKGQYTVQKRKTKKFQNANHLKQEEKHTAFEKAKLEFERRNKFS</sequence>
<gene>
    <name evidence="1" type="ORF">L2504_04550</name>
</gene>
<reference evidence="1 2" key="1">
    <citation type="submission" date="2022-01" db="EMBL/GenBank/DDBJ databases">
        <title>VMRC isolate genome collection.</title>
        <authorList>
            <person name="France M."/>
            <person name="Rutt L."/>
            <person name="Humphrys M."/>
            <person name="Ravel J."/>
        </authorList>
    </citation>
    <scope>NUCLEOTIDE SEQUENCE [LARGE SCALE GENOMIC DNA]</scope>
    <source>
        <strain evidence="1 2">C0030B4</strain>
    </source>
</reference>
<evidence type="ECO:0000313" key="1">
    <source>
        <dbReference type="EMBL" id="MCZ3781413.1"/>
    </source>
</evidence>
<protein>
    <recommendedName>
        <fullName evidence="3">AP2-like integrase N-terminal domain-containing protein</fullName>
    </recommendedName>
</protein>
<dbReference type="Proteomes" id="UP001527392">
    <property type="component" value="Unassembled WGS sequence"/>
</dbReference>
<proteinExistence type="predicted"/>
<organism evidence="1 2">
    <name type="scientific">Limosilactobacillus vaginalis</name>
    <dbReference type="NCBI Taxonomy" id="1633"/>
    <lineage>
        <taxon>Bacteria</taxon>
        <taxon>Bacillati</taxon>
        <taxon>Bacillota</taxon>
        <taxon>Bacilli</taxon>
        <taxon>Lactobacillales</taxon>
        <taxon>Lactobacillaceae</taxon>
        <taxon>Limosilactobacillus</taxon>
    </lineage>
</organism>
<name>A0ABT4K6Y6_9LACO</name>
<dbReference type="RefSeq" id="WP_269257315.1">
    <property type="nucleotide sequence ID" value="NZ_JAKHMK010000006.1"/>
</dbReference>
<keyword evidence="2" id="KW-1185">Reference proteome</keyword>
<comment type="caution">
    <text evidence="1">The sequence shown here is derived from an EMBL/GenBank/DDBJ whole genome shotgun (WGS) entry which is preliminary data.</text>
</comment>
<accession>A0ABT4K6Y6</accession>
<evidence type="ECO:0000313" key="2">
    <source>
        <dbReference type="Proteomes" id="UP001527392"/>
    </source>
</evidence>
<evidence type="ECO:0008006" key="3">
    <source>
        <dbReference type="Google" id="ProtNLM"/>
    </source>
</evidence>